<evidence type="ECO:0000313" key="2">
    <source>
        <dbReference type="EMBL" id="ARS64631.1"/>
    </source>
</evidence>
<dbReference type="RefSeq" id="WP_264080384.1">
    <property type="nucleotide sequence ID" value="NZ_CP021324.1"/>
</dbReference>
<dbReference type="Proteomes" id="UP000249949">
    <property type="component" value="Chromosome"/>
</dbReference>
<evidence type="ECO:0000313" key="3">
    <source>
        <dbReference type="Proteomes" id="UP000249949"/>
    </source>
</evidence>
<keyword evidence="3" id="KW-1185">Reference proteome</keyword>
<gene>
    <name evidence="2" type="ORF">NMSP_1013</name>
</gene>
<feature type="transmembrane region" description="Helical" evidence="1">
    <location>
        <begin position="12"/>
        <end position="34"/>
    </location>
</feature>
<reference evidence="2 3" key="1">
    <citation type="journal article" date="2017" name="Environ. Microbiol.">
        <title>Genome and epigenome of a novel marine Thaumarchaeota strain suggest viral infection, phosphorothioation DNA modification and multiple restriction systems.</title>
        <authorList>
            <person name="Ahlgren N.A."/>
            <person name="Chen Y."/>
            <person name="Needham D.M."/>
            <person name="Parada A.E."/>
            <person name="Sachdeva R."/>
            <person name="Trinh V."/>
            <person name="Chen T."/>
            <person name="Fuhrman J.A."/>
        </authorList>
    </citation>
    <scope>NUCLEOTIDE SEQUENCE [LARGE SCALE GENOMIC DNA]</scope>
    <source>
        <strain evidence="2 3">SPOT01</strain>
    </source>
</reference>
<name>A0A2Z2HKT8_9ARCH</name>
<proteinExistence type="predicted"/>
<dbReference type="GeneID" id="75725266"/>
<evidence type="ECO:0000256" key="1">
    <source>
        <dbReference type="SAM" id="Phobius"/>
    </source>
</evidence>
<organism evidence="2 3">
    <name type="scientific">Candidatus Nitrosomarinus catalinensis</name>
    <dbReference type="NCBI Taxonomy" id="1898749"/>
    <lineage>
        <taxon>Archaea</taxon>
        <taxon>Nitrososphaerota</taxon>
        <taxon>Nitrososphaeria</taxon>
        <taxon>Nitrosopumilales</taxon>
        <taxon>Nitrosopumilaceae</taxon>
        <taxon>Candidatus Nitrosomarinus</taxon>
    </lineage>
</organism>
<keyword evidence="1" id="KW-0472">Membrane</keyword>
<keyword evidence="1" id="KW-1133">Transmembrane helix</keyword>
<accession>A0A2Z2HKT8</accession>
<protein>
    <submittedName>
        <fullName evidence="2">Uncharacterized protein</fullName>
    </submittedName>
</protein>
<keyword evidence="1" id="KW-0812">Transmembrane</keyword>
<dbReference type="KEGG" id="nct:NMSP_1013"/>
<dbReference type="EMBL" id="CP021324">
    <property type="protein sequence ID" value="ARS64631.1"/>
    <property type="molecule type" value="Genomic_DNA"/>
</dbReference>
<sequence>MVMKLDDKKTLLFGLSMTLGITIFGGYVIMNFLMPHCKDVMC</sequence>
<dbReference type="AlphaFoldDB" id="A0A2Z2HKT8"/>